<proteinExistence type="predicted"/>
<accession>A0A0J9EV73</accession>
<gene>
    <name evidence="1" type="ORF">BDDG_13240</name>
</gene>
<protein>
    <submittedName>
        <fullName evidence="1">Uncharacterized protein</fullName>
    </submittedName>
</protein>
<name>A0A0J9EV73_AJEDA</name>
<feature type="non-terminal residue" evidence="1">
    <location>
        <position position="1"/>
    </location>
</feature>
<evidence type="ECO:0000313" key="1">
    <source>
        <dbReference type="EMBL" id="KMW69060.1"/>
    </source>
</evidence>
<dbReference type="Proteomes" id="UP000007802">
    <property type="component" value="Unassembled WGS sequence"/>
</dbReference>
<organism evidence="1">
    <name type="scientific">Ajellomyces dermatitidis (strain ATCC 18188 / CBS 674.68)</name>
    <name type="common">Blastomyces dermatitidis</name>
    <dbReference type="NCBI Taxonomy" id="653446"/>
    <lineage>
        <taxon>Eukaryota</taxon>
        <taxon>Fungi</taxon>
        <taxon>Dikarya</taxon>
        <taxon>Ascomycota</taxon>
        <taxon>Pezizomycotina</taxon>
        <taxon>Eurotiomycetes</taxon>
        <taxon>Eurotiomycetidae</taxon>
        <taxon>Onygenales</taxon>
        <taxon>Ajellomycetaceae</taxon>
        <taxon>Blastomyces</taxon>
    </lineage>
</organism>
<dbReference type="EMBL" id="GG749561">
    <property type="protein sequence ID" value="KMW69060.1"/>
    <property type="molecule type" value="Genomic_DNA"/>
</dbReference>
<dbReference type="AlphaFoldDB" id="A0A0J9EV73"/>
<sequence>SLYVDRSMSANDSELNVESLIENLKNMIIKKLLILCMIRSSMSLSVSSITASQSSTSVSVSDSLTSAISVSVTLTLTTSTSSDFTVSTFITSSPHFKKILYRLNKSCLSFLVAPASEIILIRDDNTAETTFSHLQAFFITFSFSSAGKVVCTLSYK</sequence>
<feature type="non-terminal residue" evidence="1">
    <location>
        <position position="156"/>
    </location>
</feature>
<reference evidence="1" key="1">
    <citation type="submission" date="2010-03" db="EMBL/GenBank/DDBJ databases">
        <title>Annotation of Blastomyces dermatitidis strain ATCC 18188.</title>
        <authorList>
            <consortium name="The Broad Institute Genome Sequencing Platform"/>
            <consortium name="Broad Institute Genome Sequencing Center for Infectious Disease."/>
            <person name="Cuomo C."/>
            <person name="Klein B."/>
            <person name="Sullivan T."/>
            <person name="Heitman J."/>
            <person name="Young S."/>
            <person name="Zeng Q."/>
            <person name="Gargeya S."/>
            <person name="Alvarado L."/>
            <person name="Berlin A.M."/>
            <person name="Chapman S.B."/>
            <person name="Chen Z."/>
            <person name="Freedman E."/>
            <person name="Gellesch M."/>
            <person name="Goldberg J."/>
            <person name="Griggs A."/>
            <person name="Gujja S."/>
            <person name="Heilman E."/>
            <person name="Heiman D."/>
            <person name="Howarth C."/>
            <person name="Mehta T."/>
            <person name="Neiman D."/>
            <person name="Pearson M."/>
            <person name="Roberts A."/>
            <person name="Saif S."/>
            <person name="Shea T."/>
            <person name="Shenoy N."/>
            <person name="Sisk P."/>
            <person name="Stolte C."/>
            <person name="Sykes S."/>
            <person name="White J."/>
            <person name="Yandava C."/>
            <person name="Haas B."/>
            <person name="Nusbaum C."/>
            <person name="Birren B."/>
        </authorList>
    </citation>
    <scope>NUCLEOTIDE SEQUENCE</scope>
    <source>
        <strain evidence="1">ATCC 18188</strain>
    </source>
</reference>